<sequence length="208" mass="24344">MARHVFFSFHYKDVVDFRANVVRNAWLTKDKESVFYDKSIWEESQLKGVAALKKLIEDGLHHTSITTVLIGSNTFERPWVKYEIFKSFEDGNGLFGIYINKIKCKNGNILPRGPNPFDYLGVKVAIDGKTIDFYEYVDSKWQIFKKLPQISNKRSNTVYFSSGILSTAWGKFYKLSQLFPTYCWVDNSGYDNFTRWVENAYLQRGYEK</sequence>
<organism evidence="2 3">
    <name type="scientific">Xanthocytophaga agilis</name>
    <dbReference type="NCBI Taxonomy" id="3048010"/>
    <lineage>
        <taxon>Bacteria</taxon>
        <taxon>Pseudomonadati</taxon>
        <taxon>Bacteroidota</taxon>
        <taxon>Cytophagia</taxon>
        <taxon>Cytophagales</taxon>
        <taxon>Rhodocytophagaceae</taxon>
        <taxon>Xanthocytophaga</taxon>
    </lineage>
</organism>
<evidence type="ECO:0000313" key="2">
    <source>
        <dbReference type="EMBL" id="MDJ1502053.1"/>
    </source>
</evidence>
<gene>
    <name evidence="2" type="ORF">QNI22_15410</name>
</gene>
<evidence type="ECO:0000313" key="3">
    <source>
        <dbReference type="Proteomes" id="UP001232063"/>
    </source>
</evidence>
<dbReference type="Pfam" id="PF08937">
    <property type="entry name" value="ThsB_TIR"/>
    <property type="match status" value="1"/>
</dbReference>
<dbReference type="EMBL" id="JASJOU010000004">
    <property type="protein sequence ID" value="MDJ1502053.1"/>
    <property type="molecule type" value="Genomic_DNA"/>
</dbReference>
<comment type="caution">
    <text evidence="2">The sequence shown here is derived from an EMBL/GenBank/DDBJ whole genome shotgun (WGS) entry which is preliminary data.</text>
</comment>
<name>A0AAE3UGX5_9BACT</name>
<reference evidence="2" key="1">
    <citation type="submission" date="2023-05" db="EMBL/GenBank/DDBJ databases">
        <authorList>
            <person name="Zhang X."/>
        </authorList>
    </citation>
    <scope>NUCLEOTIDE SEQUENCE</scope>
    <source>
        <strain evidence="2">BD1B2-1</strain>
    </source>
</reference>
<accession>A0AAE3UGX5</accession>
<keyword evidence="3" id="KW-1185">Reference proteome</keyword>
<dbReference type="InterPro" id="IPR035897">
    <property type="entry name" value="Toll_tir_struct_dom_sf"/>
</dbReference>
<dbReference type="Proteomes" id="UP001232063">
    <property type="component" value="Unassembled WGS sequence"/>
</dbReference>
<feature type="domain" description="Thoeris protein ThsB TIR-like" evidence="1">
    <location>
        <begin position="6"/>
        <end position="101"/>
    </location>
</feature>
<proteinExistence type="predicted"/>
<dbReference type="InterPro" id="IPR015032">
    <property type="entry name" value="ThsB__TIR-like_domain"/>
</dbReference>
<evidence type="ECO:0000259" key="1">
    <source>
        <dbReference type="Pfam" id="PF08937"/>
    </source>
</evidence>
<dbReference type="Gene3D" id="3.40.50.10140">
    <property type="entry name" value="Toll/interleukin-1 receptor homology (TIR) domain"/>
    <property type="match status" value="1"/>
</dbReference>
<dbReference type="RefSeq" id="WP_314511865.1">
    <property type="nucleotide sequence ID" value="NZ_JASJOU010000004.1"/>
</dbReference>
<protein>
    <submittedName>
        <fullName evidence="2">TIR domain-containing protein</fullName>
    </submittedName>
</protein>
<dbReference type="AlphaFoldDB" id="A0AAE3UGX5"/>